<dbReference type="Gene3D" id="2.60.40.10">
    <property type="entry name" value="Immunoglobulins"/>
    <property type="match status" value="1"/>
</dbReference>
<protein>
    <submittedName>
        <fullName evidence="3">Vascular cell adhesion molecule 1b</fullName>
    </submittedName>
</protein>
<feature type="compositionally biased region" description="Polar residues" evidence="1">
    <location>
        <begin position="185"/>
        <end position="198"/>
    </location>
</feature>
<dbReference type="InterPro" id="IPR003599">
    <property type="entry name" value="Ig_sub"/>
</dbReference>
<organism evidence="3 4">
    <name type="scientific">Oryzias latipes</name>
    <name type="common">Japanese rice fish</name>
    <name type="synonym">Japanese killifish</name>
    <dbReference type="NCBI Taxonomy" id="8090"/>
    <lineage>
        <taxon>Eukaryota</taxon>
        <taxon>Metazoa</taxon>
        <taxon>Chordata</taxon>
        <taxon>Craniata</taxon>
        <taxon>Vertebrata</taxon>
        <taxon>Euteleostomi</taxon>
        <taxon>Actinopterygii</taxon>
        <taxon>Neopterygii</taxon>
        <taxon>Teleostei</taxon>
        <taxon>Neoteleostei</taxon>
        <taxon>Acanthomorphata</taxon>
        <taxon>Ovalentaria</taxon>
        <taxon>Atherinomorphae</taxon>
        <taxon>Beloniformes</taxon>
        <taxon>Adrianichthyidae</taxon>
        <taxon>Oryziinae</taxon>
        <taxon>Oryzias</taxon>
    </lineage>
</organism>
<name>A0A3P9IH25_ORYLA</name>
<dbReference type="Ensembl" id="ENSORLT00015028068.1">
    <property type="protein sequence ID" value="ENSORLP00015019168.1"/>
    <property type="gene ID" value="ENSORLG00015020285.1"/>
</dbReference>
<dbReference type="Proteomes" id="UP000265200">
    <property type="component" value="Chromosome 4"/>
</dbReference>
<dbReference type="Pfam" id="PF13927">
    <property type="entry name" value="Ig_3"/>
    <property type="match status" value="1"/>
</dbReference>
<evidence type="ECO:0000256" key="1">
    <source>
        <dbReference type="SAM" id="MobiDB-lite"/>
    </source>
</evidence>
<evidence type="ECO:0000313" key="4">
    <source>
        <dbReference type="Proteomes" id="UP000265200"/>
    </source>
</evidence>
<evidence type="ECO:0000313" key="3">
    <source>
        <dbReference type="Ensembl" id="ENSORLP00015019168.1"/>
    </source>
</evidence>
<sequence>MNVTCSVELLTESKDVLRSRRTSVPLQVHYPPRMMSLSTNPGEEVLEGQRVTFTCRADGAPPPTLVIKKKGEELHVNSPTSPSLLTFDISSVVLEDSAQYQCDAFNQYGNQSVSNEIKVKAPPRNTTVLILPSSVVQEGQNVTVCCQTISYPPSALQQWHIPAGERHGQRLRLVPGQRDQRSRVPDQSLQHQRQRSVSWSNIPSLRGNGRCCLLVRAVSK</sequence>
<dbReference type="AlphaFoldDB" id="A0A3P9IH25"/>
<evidence type="ECO:0000259" key="2">
    <source>
        <dbReference type="PROSITE" id="PS50835"/>
    </source>
</evidence>
<dbReference type="SMART" id="SM00409">
    <property type="entry name" value="IG"/>
    <property type="match status" value="1"/>
</dbReference>
<feature type="domain" description="Ig-like" evidence="2">
    <location>
        <begin position="32"/>
        <end position="120"/>
    </location>
</feature>
<dbReference type="PROSITE" id="PS50835">
    <property type="entry name" value="IG_LIKE"/>
    <property type="match status" value="2"/>
</dbReference>
<reference evidence="3 4" key="2">
    <citation type="submission" date="2017-04" db="EMBL/GenBank/DDBJ databases">
        <title>CpG methylation of centromeres and impact of large insertions on vertebrate speciation.</title>
        <authorList>
            <person name="Ichikawa K."/>
            <person name="Yoshimura J."/>
            <person name="Morishita S."/>
        </authorList>
    </citation>
    <scope>NUCLEOTIDE SEQUENCE</scope>
    <source>
        <strain evidence="3 4">HSOK</strain>
    </source>
</reference>
<dbReference type="SMART" id="SM00408">
    <property type="entry name" value="IGc2"/>
    <property type="match status" value="1"/>
</dbReference>
<feature type="domain" description="Ig-like" evidence="2">
    <location>
        <begin position="123"/>
        <end position="159"/>
    </location>
</feature>
<dbReference type="InterPro" id="IPR013783">
    <property type="entry name" value="Ig-like_fold"/>
</dbReference>
<feature type="region of interest" description="Disordered" evidence="1">
    <location>
        <begin position="177"/>
        <end position="198"/>
    </location>
</feature>
<dbReference type="SUPFAM" id="SSF48726">
    <property type="entry name" value="Immunoglobulin"/>
    <property type="match status" value="2"/>
</dbReference>
<reference evidence="3" key="3">
    <citation type="submission" date="2025-08" db="UniProtKB">
        <authorList>
            <consortium name="Ensembl"/>
        </authorList>
    </citation>
    <scope>IDENTIFICATION</scope>
    <source>
        <strain evidence="3">HSOK</strain>
    </source>
</reference>
<reference key="1">
    <citation type="journal article" date="2007" name="Nature">
        <title>The medaka draft genome and insights into vertebrate genome evolution.</title>
        <authorList>
            <person name="Kasahara M."/>
            <person name="Naruse K."/>
            <person name="Sasaki S."/>
            <person name="Nakatani Y."/>
            <person name="Qu W."/>
            <person name="Ahsan B."/>
            <person name="Yamada T."/>
            <person name="Nagayasu Y."/>
            <person name="Doi K."/>
            <person name="Kasai Y."/>
            <person name="Jindo T."/>
            <person name="Kobayashi D."/>
            <person name="Shimada A."/>
            <person name="Toyoda A."/>
            <person name="Kuroki Y."/>
            <person name="Fujiyama A."/>
            <person name="Sasaki T."/>
            <person name="Shimizu A."/>
            <person name="Asakawa S."/>
            <person name="Shimizu N."/>
            <person name="Hashimoto S."/>
            <person name="Yang J."/>
            <person name="Lee Y."/>
            <person name="Matsushima K."/>
            <person name="Sugano S."/>
            <person name="Sakaizumi M."/>
            <person name="Narita T."/>
            <person name="Ohishi K."/>
            <person name="Haga S."/>
            <person name="Ohta F."/>
            <person name="Nomoto H."/>
            <person name="Nogata K."/>
            <person name="Morishita T."/>
            <person name="Endo T."/>
            <person name="Shin-I T."/>
            <person name="Takeda H."/>
            <person name="Morishita S."/>
            <person name="Kohara Y."/>
        </authorList>
    </citation>
    <scope>NUCLEOTIDE SEQUENCE [LARGE SCALE GENOMIC DNA]</scope>
    <source>
        <strain>Hd-rR</strain>
    </source>
</reference>
<proteinExistence type="predicted"/>
<dbReference type="InterPro" id="IPR003598">
    <property type="entry name" value="Ig_sub2"/>
</dbReference>
<accession>A0A3P9IH25</accession>
<dbReference type="InterPro" id="IPR036179">
    <property type="entry name" value="Ig-like_dom_sf"/>
</dbReference>
<reference evidence="3" key="4">
    <citation type="submission" date="2025-09" db="UniProtKB">
        <authorList>
            <consortium name="Ensembl"/>
        </authorList>
    </citation>
    <scope>IDENTIFICATION</scope>
    <source>
        <strain evidence="3">HSOK</strain>
    </source>
</reference>
<dbReference type="InterPro" id="IPR007110">
    <property type="entry name" value="Ig-like_dom"/>
</dbReference>
<dbReference type="PANTHER" id="PTHR46013:SF1">
    <property type="entry name" value="IG-LIKE DOMAIN-CONTAINING PROTEIN"/>
    <property type="match status" value="1"/>
</dbReference>
<dbReference type="PANTHER" id="PTHR46013">
    <property type="entry name" value="VASCULAR CELL ADHESION MOLECULE 1"/>
    <property type="match status" value="1"/>
</dbReference>